<proteinExistence type="inferred from homology"/>
<dbReference type="GO" id="GO:0005885">
    <property type="term" value="C:Arp2/3 protein complex"/>
    <property type="evidence" value="ECO:0007669"/>
    <property type="project" value="InterPro"/>
</dbReference>
<dbReference type="GO" id="GO:0044396">
    <property type="term" value="P:actin cortical patch organization"/>
    <property type="evidence" value="ECO:0007669"/>
    <property type="project" value="UniProtKB-ARBA"/>
</dbReference>
<comment type="function">
    <text evidence="6">Functions as a component of the Arp2/3 complex which is involved in regulation of actin polymerization and together with an activating nucleation-promoting factor (NPF) mediates the formation of branched actin networks.</text>
</comment>
<dbReference type="OrthoDB" id="429520at2759"/>
<keyword evidence="3" id="KW-0963">Cytoplasm</keyword>
<comment type="similarity">
    <text evidence="2 7">Belongs to the ARPC5 family.</text>
</comment>
<keyword evidence="4 7" id="KW-0206">Cytoskeleton</keyword>
<dbReference type="PANTHER" id="PTHR12644">
    <property type="entry name" value="ARP2/3 COMPLEX 16 KD SUBUNIT P16-ARC"/>
    <property type="match status" value="1"/>
</dbReference>
<evidence type="ECO:0000256" key="5">
    <source>
        <dbReference type="ARBA" id="ARBA00040214"/>
    </source>
</evidence>
<dbReference type="STRING" id="39966.A0A369JFQ9"/>
<evidence type="ECO:0000313" key="8">
    <source>
        <dbReference type="EMBL" id="RDB17696.1"/>
    </source>
</evidence>
<evidence type="ECO:0000256" key="6">
    <source>
        <dbReference type="ARBA" id="ARBA00060329"/>
    </source>
</evidence>
<dbReference type="InterPro" id="IPR006789">
    <property type="entry name" value="ARPC5"/>
</dbReference>
<gene>
    <name evidence="8" type="primary">arc5</name>
    <name evidence="8" type="ORF">Hypma_001018</name>
</gene>
<reference evidence="8" key="1">
    <citation type="submission" date="2018-04" db="EMBL/GenBank/DDBJ databases">
        <title>Whole genome sequencing of Hypsizygus marmoreus.</title>
        <authorList>
            <person name="Choi I.-G."/>
            <person name="Min B."/>
            <person name="Kim J.-G."/>
            <person name="Kim S."/>
            <person name="Oh Y.-L."/>
            <person name="Kong W.-S."/>
            <person name="Park H."/>
            <person name="Jeong J."/>
            <person name="Song E.-S."/>
        </authorList>
    </citation>
    <scope>NUCLEOTIDE SEQUENCE [LARGE SCALE GENOMIC DNA]</scope>
    <source>
        <strain evidence="8">51987-8</strain>
    </source>
</reference>
<dbReference type="InParanoid" id="A0A369JFQ9"/>
<dbReference type="FunFam" id="1.25.40.190:FF:000003">
    <property type="entry name" value="Actin-related protein 2/3 complex subunit 5"/>
    <property type="match status" value="1"/>
</dbReference>
<organism evidence="8 9">
    <name type="scientific">Hypsizygus marmoreus</name>
    <name type="common">White beech mushroom</name>
    <name type="synonym">Agaricus marmoreus</name>
    <dbReference type="NCBI Taxonomy" id="39966"/>
    <lineage>
        <taxon>Eukaryota</taxon>
        <taxon>Fungi</taxon>
        <taxon>Dikarya</taxon>
        <taxon>Basidiomycota</taxon>
        <taxon>Agaricomycotina</taxon>
        <taxon>Agaricomycetes</taxon>
        <taxon>Agaricomycetidae</taxon>
        <taxon>Agaricales</taxon>
        <taxon>Tricholomatineae</taxon>
        <taxon>Lyophyllaceae</taxon>
        <taxon>Hypsizygus</taxon>
    </lineage>
</organism>
<comment type="caution">
    <text evidence="8">The sequence shown here is derived from an EMBL/GenBank/DDBJ whole genome shotgun (WGS) entry which is preliminary data.</text>
</comment>
<dbReference type="AlphaFoldDB" id="A0A369JFQ9"/>
<dbReference type="Gene3D" id="1.25.40.190">
    <property type="entry name" value="Actin-related protein 2/3 complex subunit 5"/>
    <property type="match status" value="1"/>
</dbReference>
<dbReference type="GO" id="GO:0034314">
    <property type="term" value="P:Arp2/3 complex-mediated actin nucleation"/>
    <property type="evidence" value="ECO:0007669"/>
    <property type="project" value="InterPro"/>
</dbReference>
<evidence type="ECO:0000256" key="1">
    <source>
        <dbReference type="ARBA" id="ARBA00004245"/>
    </source>
</evidence>
<evidence type="ECO:0000256" key="3">
    <source>
        <dbReference type="ARBA" id="ARBA00022490"/>
    </source>
</evidence>
<keyword evidence="9" id="KW-1185">Reference proteome</keyword>
<dbReference type="GO" id="GO:0030833">
    <property type="term" value="P:regulation of actin filament polymerization"/>
    <property type="evidence" value="ECO:0007669"/>
    <property type="project" value="InterPro"/>
</dbReference>
<dbReference type="Pfam" id="PF04699">
    <property type="entry name" value="P16-Arc"/>
    <property type="match status" value="1"/>
</dbReference>
<comment type="function">
    <text evidence="7">Functions as component of the Arp2/3 complex which is involved in regulation of actin polymerization and together with an activating nucleation-promoting factor (NPF) mediates the formation of branched actin networks. Arp2/3 complex plays a critical role in the control of cell morphogenesis via the modulation of cell polarity development.</text>
</comment>
<dbReference type="SUPFAM" id="SSF69103">
    <property type="entry name" value="Arp2/3 complex 16 kDa subunit ARPC5"/>
    <property type="match status" value="1"/>
</dbReference>
<sequence length="207" mass="23124">MVAKSLFRRALKERCLAGPCQDLTHSRNKHKHPIPSQQYSIANDHDPLRSIMDTAFRKIDIDIYDEDVLQESELYDADPRDPAQVLEEARQRQAAVRTFLAKSDVVGALSTVLENAPYGPNVDQAKELTLQTLLTILNTTKSTEIPGVIKSLSQDAQDTLMKYLYKGMAMPGWGDISGSVLLGWHEKLTEIAGTGCIVRTMTDRRLV</sequence>
<dbReference type="InterPro" id="IPR036743">
    <property type="entry name" value="ARPC5_sf"/>
</dbReference>
<name>A0A369JFQ9_HYPMA</name>
<evidence type="ECO:0000313" key="9">
    <source>
        <dbReference type="Proteomes" id="UP000076154"/>
    </source>
</evidence>
<dbReference type="EMBL" id="LUEZ02000110">
    <property type="protein sequence ID" value="RDB17696.1"/>
    <property type="molecule type" value="Genomic_DNA"/>
</dbReference>
<dbReference type="FunCoup" id="A0A369JFQ9">
    <property type="interactions" value="210"/>
</dbReference>
<accession>A0A369JFQ9</accession>
<evidence type="ECO:0000256" key="2">
    <source>
        <dbReference type="ARBA" id="ARBA00006084"/>
    </source>
</evidence>
<dbReference type="Proteomes" id="UP000076154">
    <property type="component" value="Unassembled WGS sequence"/>
</dbReference>
<comment type="subcellular location">
    <subcellularLocation>
        <location evidence="1">Cytoplasm</location>
        <location evidence="1">Cytoskeleton</location>
    </subcellularLocation>
</comment>
<protein>
    <recommendedName>
        <fullName evidence="5 7">Actin-related protein 2/3 complex subunit 5</fullName>
    </recommendedName>
</protein>
<evidence type="ECO:0000256" key="7">
    <source>
        <dbReference type="RuleBase" id="RU004301"/>
    </source>
</evidence>
<evidence type="ECO:0000256" key="4">
    <source>
        <dbReference type="ARBA" id="ARBA00023212"/>
    </source>
</evidence>